<dbReference type="AlphaFoldDB" id="A0A2V1E5K4"/>
<evidence type="ECO:0000313" key="2">
    <source>
        <dbReference type="EMBL" id="PVI04530.1"/>
    </source>
</evidence>
<reference evidence="2 3" key="1">
    <citation type="journal article" date="2018" name="Sci. Rep.">
        <title>Comparative genomics provides insights into the lifestyle and reveals functional heterogeneity of dark septate endophytic fungi.</title>
        <authorList>
            <person name="Knapp D.G."/>
            <person name="Nemeth J.B."/>
            <person name="Barry K."/>
            <person name="Hainaut M."/>
            <person name="Henrissat B."/>
            <person name="Johnson J."/>
            <person name="Kuo A."/>
            <person name="Lim J.H.P."/>
            <person name="Lipzen A."/>
            <person name="Nolan M."/>
            <person name="Ohm R.A."/>
            <person name="Tamas L."/>
            <person name="Grigoriev I.V."/>
            <person name="Spatafora J.W."/>
            <person name="Nagy L.G."/>
            <person name="Kovacs G.M."/>
        </authorList>
    </citation>
    <scope>NUCLEOTIDE SEQUENCE [LARGE SCALE GENOMIC DNA]</scope>
    <source>
        <strain evidence="2 3">DSE2036</strain>
    </source>
</reference>
<dbReference type="OrthoDB" id="3763539at2759"/>
<dbReference type="EMBL" id="KZ805320">
    <property type="protein sequence ID" value="PVI04530.1"/>
    <property type="molecule type" value="Genomic_DNA"/>
</dbReference>
<sequence>MFPKTPFSTTLLLLPTLLNATPLPAPSPAQCTPTTYTIASYTYTYKYTYPAGSSASTSAVTISNPSVNINFAGAAFPDPSVISDAAREGVKCEGTGDNLDSFPNEIVCEVPEGSKGGLRFGLRSRVDGAQWQVVHEWGCDGQAWMSSTPISLAPLSCGIKEDAGQGEGIMECVSKSESGSTSKSFVPENVRRVCAGPTCG</sequence>
<feature type="signal peptide" evidence="1">
    <location>
        <begin position="1"/>
        <end position="20"/>
    </location>
</feature>
<accession>A0A2V1E5K4</accession>
<evidence type="ECO:0000256" key="1">
    <source>
        <dbReference type="SAM" id="SignalP"/>
    </source>
</evidence>
<name>A0A2V1E5K4_9PLEO</name>
<protein>
    <recommendedName>
        <fullName evidence="4">AA1-like domain-containing protein</fullName>
    </recommendedName>
</protein>
<feature type="chain" id="PRO_5016054670" description="AA1-like domain-containing protein" evidence="1">
    <location>
        <begin position="21"/>
        <end position="200"/>
    </location>
</feature>
<organism evidence="2 3">
    <name type="scientific">Periconia macrospinosa</name>
    <dbReference type="NCBI Taxonomy" id="97972"/>
    <lineage>
        <taxon>Eukaryota</taxon>
        <taxon>Fungi</taxon>
        <taxon>Dikarya</taxon>
        <taxon>Ascomycota</taxon>
        <taxon>Pezizomycotina</taxon>
        <taxon>Dothideomycetes</taxon>
        <taxon>Pleosporomycetidae</taxon>
        <taxon>Pleosporales</taxon>
        <taxon>Massarineae</taxon>
        <taxon>Periconiaceae</taxon>
        <taxon>Periconia</taxon>
    </lineage>
</organism>
<evidence type="ECO:0000313" key="3">
    <source>
        <dbReference type="Proteomes" id="UP000244855"/>
    </source>
</evidence>
<keyword evidence="3" id="KW-1185">Reference proteome</keyword>
<dbReference type="Proteomes" id="UP000244855">
    <property type="component" value="Unassembled WGS sequence"/>
</dbReference>
<gene>
    <name evidence="2" type="ORF">DM02DRAFT_166858</name>
</gene>
<proteinExistence type="predicted"/>
<evidence type="ECO:0008006" key="4">
    <source>
        <dbReference type="Google" id="ProtNLM"/>
    </source>
</evidence>
<keyword evidence="1" id="KW-0732">Signal</keyword>